<sequence length="120" mass="12838">MTCLALLALPLWLWQDLLLAQWDGWWTRTQSKVQAEGVLQSSAPPRKCQLADGRLLYTTEPCPAGSRERGLQGGTVNVVAAPAAAGPASAASATPLLRRLAGPQETDALREKMMERAGAQ</sequence>
<evidence type="ECO:0008006" key="3">
    <source>
        <dbReference type="Google" id="ProtNLM"/>
    </source>
</evidence>
<protein>
    <recommendedName>
        <fullName evidence="3">DUF4124 domain-containing protein</fullName>
    </recommendedName>
</protein>
<proteinExistence type="predicted"/>
<name>A0A840S7X1_9BURK</name>
<dbReference type="RefSeq" id="WP_138855080.1">
    <property type="nucleotide sequence ID" value="NZ_CP040709.1"/>
</dbReference>
<dbReference type="Proteomes" id="UP000554837">
    <property type="component" value="Unassembled WGS sequence"/>
</dbReference>
<evidence type="ECO:0000313" key="1">
    <source>
        <dbReference type="EMBL" id="MBB5204884.1"/>
    </source>
</evidence>
<dbReference type="AlphaFoldDB" id="A0A840S7X1"/>
<gene>
    <name evidence="1" type="ORF">HNQ51_002203</name>
</gene>
<evidence type="ECO:0000313" key="2">
    <source>
        <dbReference type="Proteomes" id="UP000554837"/>
    </source>
</evidence>
<comment type="caution">
    <text evidence="1">The sequence shown here is derived from an EMBL/GenBank/DDBJ whole genome shotgun (WGS) entry which is preliminary data.</text>
</comment>
<dbReference type="EMBL" id="JACHHO010000003">
    <property type="protein sequence ID" value="MBB5204884.1"/>
    <property type="molecule type" value="Genomic_DNA"/>
</dbReference>
<dbReference type="OrthoDB" id="8775654at2"/>
<reference evidence="1 2" key="1">
    <citation type="submission" date="2020-08" db="EMBL/GenBank/DDBJ databases">
        <title>Genomic Encyclopedia of Type Strains, Phase IV (KMG-IV): sequencing the most valuable type-strain genomes for metagenomic binning, comparative biology and taxonomic classification.</title>
        <authorList>
            <person name="Goeker M."/>
        </authorList>
    </citation>
    <scope>NUCLEOTIDE SEQUENCE [LARGE SCALE GENOMIC DNA]</scope>
    <source>
        <strain evidence="1 2">DSM 23958</strain>
    </source>
</reference>
<organism evidence="1 2">
    <name type="scientific">Inhella inkyongensis</name>
    <dbReference type="NCBI Taxonomy" id="392593"/>
    <lineage>
        <taxon>Bacteria</taxon>
        <taxon>Pseudomonadati</taxon>
        <taxon>Pseudomonadota</taxon>
        <taxon>Betaproteobacteria</taxon>
        <taxon>Burkholderiales</taxon>
        <taxon>Sphaerotilaceae</taxon>
        <taxon>Inhella</taxon>
    </lineage>
</organism>
<keyword evidence="2" id="KW-1185">Reference proteome</keyword>
<accession>A0A840S7X1</accession>